<gene>
    <name evidence="2" type="ORF">HZF24_10345</name>
</gene>
<dbReference type="RefSeq" id="WP_179238241.1">
    <property type="nucleotide sequence ID" value="NZ_JACBNQ010000010.1"/>
</dbReference>
<dbReference type="EMBL" id="JACBNQ010000010">
    <property type="protein sequence ID" value="NYB74533.1"/>
    <property type="molecule type" value="Genomic_DNA"/>
</dbReference>
<proteinExistence type="predicted"/>
<comment type="caution">
    <text evidence="2">The sequence shown here is derived from an EMBL/GenBank/DDBJ whole genome shotgun (WGS) entry which is preliminary data.</text>
</comment>
<evidence type="ECO:0000313" key="3">
    <source>
        <dbReference type="Proteomes" id="UP000611629"/>
    </source>
</evidence>
<dbReference type="Gene3D" id="2.160.20.80">
    <property type="entry name" value="E3 ubiquitin-protein ligase SopA"/>
    <property type="match status" value="1"/>
</dbReference>
<dbReference type="InterPro" id="IPR001646">
    <property type="entry name" value="5peptide_repeat"/>
</dbReference>
<dbReference type="Pfam" id="PF05729">
    <property type="entry name" value="NACHT"/>
    <property type="match status" value="1"/>
</dbReference>
<organism evidence="2 3">
    <name type="scientific">Sedimentibacter hydroxybenzoicus DSM 7310</name>
    <dbReference type="NCBI Taxonomy" id="1123245"/>
    <lineage>
        <taxon>Bacteria</taxon>
        <taxon>Bacillati</taxon>
        <taxon>Bacillota</taxon>
        <taxon>Tissierellia</taxon>
        <taxon>Sedimentibacter</taxon>
    </lineage>
</organism>
<dbReference type="Proteomes" id="UP000611629">
    <property type="component" value="Unassembled WGS sequence"/>
</dbReference>
<accession>A0A974BK65</accession>
<sequence>MKITFTTKEMIAAIARRITIVTALHGGMQIQDAEFSGSILEGAVKGFGLKNEPQSVSEKLMDTIDHALNEIISSPDYELPDVCKEELRKEAFSIQKALQYIQSDSPVELFTQTISDICAQSSECDIKTLPIDNMVAKMISHVEKAIQDNHELTGLSTLINSKEILSKLDIILSILTSKMGSYYAKEEYTDMENYKKARQTAESFAKAFNEPLFAEHQFEKSIRLRDVYVDSIFVPSSGYEYSDFDELYKSCKEMSCILIEGDPGIGKSSLAMKVAMSYLSNDIFQDMNVFFIRGKEIRQSDGNPIEDILKITRIKTTDALDNSIIFLDAYDEISYVSESVERNQEYMNRLVRAFDNAVLIITSRPKYIKHFVGETVKMRGFYPEQRRVFLEKYNSKRDEADKLPRNFIEELTQEDIQYQDQINEILSIPMLLYIISVRMVNINEIEDRFNLYEVIFGPDGKGALNTRGKERKSVSQSIWSETYELALQIARTIYFKNDLYISENDIISHIYNMKISASSKEVLKNRFGVEIFLKGAQNNIFTFVHTSIYEYFAAKWICKKLREIIIGHLHESWSLEQVIVELNKTFNTMHFDRNVFYYVMHNINKEYFTSIFRDENLLYNTSNLLNNLLCSNICEGNDSSGIPYFIQMKNMLLWTFNSFNIIFGMFEIDKNAHWVKLNYDAIRFLLKLKNAEDVLFLSHLDLSNIFLEKTDFGETHFIDNDLTSADFTSSSCTSISSSGQRFCKMRFKFADFWKNDLRGYVFDGSDFRFSDFRETILNGASFRGADLRCVSFDNAEIYGVDFTDSHIIIEDFENAHYDEDAFINAIIHDVSEDPNYPLLFFDEELQDN</sequence>
<dbReference type="Gene3D" id="3.40.50.300">
    <property type="entry name" value="P-loop containing nucleotide triphosphate hydrolases"/>
    <property type="match status" value="1"/>
</dbReference>
<feature type="domain" description="NACHT" evidence="1">
    <location>
        <begin position="256"/>
        <end position="396"/>
    </location>
</feature>
<dbReference type="SUPFAM" id="SSF52540">
    <property type="entry name" value="P-loop containing nucleoside triphosphate hydrolases"/>
    <property type="match status" value="1"/>
</dbReference>
<name>A0A974BK65_SEDHY</name>
<dbReference type="AlphaFoldDB" id="A0A974BK65"/>
<reference evidence="2" key="1">
    <citation type="submission" date="2020-07" db="EMBL/GenBank/DDBJ databases">
        <title>Genomic analysis of a strain of Sedimentibacter Hydroxybenzoicus DSM7310.</title>
        <authorList>
            <person name="Ma S."/>
        </authorList>
    </citation>
    <scope>NUCLEOTIDE SEQUENCE</scope>
    <source>
        <strain evidence="2">DSM 7310</strain>
    </source>
</reference>
<dbReference type="Pfam" id="PF00805">
    <property type="entry name" value="Pentapeptide"/>
    <property type="match status" value="1"/>
</dbReference>
<dbReference type="InterPro" id="IPR007111">
    <property type="entry name" value="NACHT_NTPase"/>
</dbReference>
<keyword evidence="3" id="KW-1185">Reference proteome</keyword>
<evidence type="ECO:0000313" key="2">
    <source>
        <dbReference type="EMBL" id="NYB74533.1"/>
    </source>
</evidence>
<dbReference type="PANTHER" id="PTHR46312">
    <property type="entry name" value="NACHT DOMAIN-CONTAINING PROTEIN"/>
    <property type="match status" value="1"/>
</dbReference>
<dbReference type="SUPFAM" id="SSF141571">
    <property type="entry name" value="Pentapeptide repeat-like"/>
    <property type="match status" value="1"/>
</dbReference>
<dbReference type="PANTHER" id="PTHR46312:SF2">
    <property type="entry name" value="NUCLEOTIDE-BINDING OLIGOMERIZATION DOMAIN-CONTAINING PROTEIN 2-LIKE"/>
    <property type="match status" value="1"/>
</dbReference>
<dbReference type="InterPro" id="IPR027417">
    <property type="entry name" value="P-loop_NTPase"/>
</dbReference>
<protein>
    <submittedName>
        <fullName evidence="2">Pentapeptide repeat-containing protein</fullName>
    </submittedName>
</protein>
<evidence type="ECO:0000259" key="1">
    <source>
        <dbReference type="Pfam" id="PF05729"/>
    </source>
</evidence>